<feature type="transmembrane region" description="Helical" evidence="1">
    <location>
        <begin position="20"/>
        <end position="41"/>
    </location>
</feature>
<keyword evidence="1" id="KW-0812">Transmembrane</keyword>
<proteinExistence type="predicted"/>
<dbReference type="PANTHER" id="PTHR34980:SF2">
    <property type="entry name" value="INNER MEMBRANE PROTEIN YHAH-RELATED"/>
    <property type="match status" value="1"/>
</dbReference>
<feature type="transmembrane region" description="Helical" evidence="1">
    <location>
        <begin position="79"/>
        <end position="100"/>
    </location>
</feature>
<dbReference type="Proteomes" id="UP000199071">
    <property type="component" value="Unassembled WGS sequence"/>
</dbReference>
<dbReference type="OrthoDB" id="9812349at2"/>
<feature type="transmembrane region" description="Helical" evidence="1">
    <location>
        <begin position="47"/>
        <end position="67"/>
    </location>
</feature>
<evidence type="ECO:0000313" key="2">
    <source>
        <dbReference type="EMBL" id="SDB52807.1"/>
    </source>
</evidence>
<dbReference type="Pfam" id="PF05656">
    <property type="entry name" value="DUF805"/>
    <property type="match status" value="1"/>
</dbReference>
<dbReference type="InterPro" id="IPR008523">
    <property type="entry name" value="DUF805"/>
</dbReference>
<reference evidence="2 3" key="1">
    <citation type="submission" date="2016-10" db="EMBL/GenBank/DDBJ databases">
        <authorList>
            <person name="de Groot N.N."/>
        </authorList>
    </citation>
    <scope>NUCLEOTIDE SEQUENCE [LARGE SCALE GENOMIC DNA]</scope>
    <source>
        <strain evidence="2 3">ATCC 35022</strain>
    </source>
</reference>
<keyword evidence="1" id="KW-0472">Membrane</keyword>
<dbReference type="STRING" id="665467.SAMN02982931_04162"/>
<dbReference type="GO" id="GO:0005886">
    <property type="term" value="C:plasma membrane"/>
    <property type="evidence" value="ECO:0007669"/>
    <property type="project" value="TreeGrafter"/>
</dbReference>
<dbReference type="RefSeq" id="WP_090879602.1">
    <property type="nucleotide sequence ID" value="NZ_FMXQ01000010.1"/>
</dbReference>
<dbReference type="PANTHER" id="PTHR34980">
    <property type="entry name" value="INNER MEMBRANE PROTEIN-RELATED-RELATED"/>
    <property type="match status" value="1"/>
</dbReference>
<feature type="transmembrane region" description="Helical" evidence="1">
    <location>
        <begin position="112"/>
        <end position="132"/>
    </location>
</feature>
<keyword evidence="1" id="KW-1133">Transmembrane helix</keyword>
<protein>
    <submittedName>
        <fullName evidence="2">Uncharacterized membrane protein YhaH, DUF805 family</fullName>
    </submittedName>
</protein>
<name>A0A1G6E5T1_9HYPH</name>
<accession>A0A1G6E5T1</accession>
<gene>
    <name evidence="2" type="ORF">SAMN02982931_04162</name>
</gene>
<organism evidence="2 3">
    <name type="scientific">Bauldia litoralis</name>
    <dbReference type="NCBI Taxonomy" id="665467"/>
    <lineage>
        <taxon>Bacteria</taxon>
        <taxon>Pseudomonadati</taxon>
        <taxon>Pseudomonadota</taxon>
        <taxon>Alphaproteobacteria</taxon>
        <taxon>Hyphomicrobiales</taxon>
        <taxon>Kaistiaceae</taxon>
        <taxon>Bauldia</taxon>
    </lineage>
</organism>
<evidence type="ECO:0000256" key="1">
    <source>
        <dbReference type="SAM" id="Phobius"/>
    </source>
</evidence>
<evidence type="ECO:0000313" key="3">
    <source>
        <dbReference type="Proteomes" id="UP000199071"/>
    </source>
</evidence>
<sequence>MDFGYILTSTSGRIPRSQWWAGLAILIVIALILGVLVTYLLGGAMTVVGRIAMLILNIVLLYPAYALSAKRFQDRNKPGSLALIGIGLSLLQSLLTVFGLMGNPFNQNALDYIFGILLLIVGIWYLIELGILRGTVGSNTYGEDPLAGRA</sequence>
<keyword evidence="3" id="KW-1185">Reference proteome</keyword>
<dbReference type="EMBL" id="FMXQ01000010">
    <property type="protein sequence ID" value="SDB52807.1"/>
    <property type="molecule type" value="Genomic_DNA"/>
</dbReference>
<dbReference type="AlphaFoldDB" id="A0A1G6E5T1"/>